<organism evidence="3 4">
    <name type="scientific">Bacteroides sedimenti</name>
    <dbReference type="NCBI Taxonomy" id="2136147"/>
    <lineage>
        <taxon>Bacteria</taxon>
        <taxon>Pseudomonadati</taxon>
        <taxon>Bacteroidota</taxon>
        <taxon>Bacteroidia</taxon>
        <taxon>Bacteroidales</taxon>
        <taxon>Bacteroidaceae</taxon>
        <taxon>Bacteroides</taxon>
    </lineage>
</organism>
<sequence length="482" mass="55180">MDKITKKIFFFSFWIFVGIALVAQGKEIKGRVTCNGKGISQVTITDGTHCTRTNAKGEYKLSSMDASYVYISTPSGYLTDVENTVPLFYQRIESDRTSYDFELKKNSKDDVRHVFFAQADVQLIDQESIESYKKILNDCNDLAKEYNSSYDVFSVDCGDILGDAPALYPSYIKAVSILDFPVYRAIGNHDMNYNGRSHETSYKTFEKHFGPAWYSFNKGKAHYVILNDNFFIGREYFYMGYLDERALSWLEQDLSYVSEGTPVFVIMHIPSQLQENKVSFQYTYNGIAGQMTNASALHELLKPYKAHIISGHMHYNQNLVYSSGLMEHITGAVCGAWWSGNLCLDGTPQGYGVYEVNGDSVQWYFKSSGFPKEHQMRVYAPGSSKEYPKDILVNVWNWDKNWKVEWVENGQNMGQMLQSTDKDPEVVALCKSKMKLKYDWISAIPTNHLFRATPSKEDSDIEIRVTDRFGHIYSEIIKVKSL</sequence>
<dbReference type="Gene3D" id="3.60.21.10">
    <property type="match status" value="1"/>
</dbReference>
<reference evidence="3 4" key="1">
    <citation type="submission" date="2023-04" db="EMBL/GenBank/DDBJ databases">
        <title>Draft genome sequence of acteroides sedimenti strain YN3PY1.</title>
        <authorList>
            <person name="Yoshida N."/>
        </authorList>
    </citation>
    <scope>NUCLEOTIDE SEQUENCE [LARGE SCALE GENOMIC DNA]</scope>
    <source>
        <strain evidence="3 4">YN3PY1</strain>
    </source>
</reference>
<gene>
    <name evidence="3" type="ORF">BSYN_15340</name>
</gene>
<dbReference type="Proteomes" id="UP001496674">
    <property type="component" value="Chromosome"/>
</dbReference>
<dbReference type="EMBL" id="AP028055">
    <property type="protein sequence ID" value="BEG99269.1"/>
    <property type="molecule type" value="Genomic_DNA"/>
</dbReference>
<dbReference type="InterPro" id="IPR051918">
    <property type="entry name" value="STPP_CPPED1"/>
</dbReference>
<proteinExistence type="predicted"/>
<dbReference type="SUPFAM" id="SSF56300">
    <property type="entry name" value="Metallo-dependent phosphatases"/>
    <property type="match status" value="1"/>
</dbReference>
<evidence type="ECO:0000259" key="1">
    <source>
        <dbReference type="Pfam" id="PF16370"/>
    </source>
</evidence>
<dbReference type="PANTHER" id="PTHR43143">
    <property type="entry name" value="METALLOPHOSPHOESTERASE, CALCINEURIN SUPERFAMILY"/>
    <property type="match status" value="1"/>
</dbReference>
<dbReference type="RefSeq" id="WP_353329685.1">
    <property type="nucleotide sequence ID" value="NZ_AP028055.1"/>
</dbReference>
<evidence type="ECO:0000259" key="2">
    <source>
        <dbReference type="Pfam" id="PF16371"/>
    </source>
</evidence>
<dbReference type="PANTHER" id="PTHR43143:SF1">
    <property type="entry name" value="SERINE_THREONINE-PROTEIN PHOSPHATASE CPPED1"/>
    <property type="match status" value="1"/>
</dbReference>
<dbReference type="Pfam" id="PF16370">
    <property type="entry name" value="MetallophosC"/>
    <property type="match status" value="1"/>
</dbReference>
<dbReference type="Pfam" id="PF16371">
    <property type="entry name" value="MetallophosN"/>
    <property type="match status" value="1"/>
</dbReference>
<feature type="domain" description="Calcineurin-like phosphoesterase C-terminal" evidence="1">
    <location>
        <begin position="327"/>
        <end position="473"/>
    </location>
</feature>
<name>A0ABM8IGT9_9BACE</name>
<evidence type="ECO:0000313" key="3">
    <source>
        <dbReference type="EMBL" id="BEG99269.1"/>
    </source>
</evidence>
<keyword evidence="4" id="KW-1185">Reference proteome</keyword>
<dbReference type="InterPro" id="IPR032285">
    <property type="entry name" value="Metallophos_N"/>
</dbReference>
<feature type="domain" description="Calcineurin-like phosphoesterase N-terminal" evidence="2">
    <location>
        <begin position="30"/>
        <end position="103"/>
    </location>
</feature>
<evidence type="ECO:0000313" key="4">
    <source>
        <dbReference type="Proteomes" id="UP001496674"/>
    </source>
</evidence>
<accession>A0ABM8IGT9</accession>
<dbReference type="InterPro" id="IPR032288">
    <property type="entry name" value="Metallophos_C"/>
</dbReference>
<protein>
    <submittedName>
        <fullName evidence="3">Serine/threonine protein phosphatase</fullName>
    </submittedName>
</protein>
<dbReference type="InterPro" id="IPR029052">
    <property type="entry name" value="Metallo-depent_PP-like"/>
</dbReference>